<dbReference type="PROSITE" id="PS50268">
    <property type="entry name" value="CADHERIN_2"/>
    <property type="match status" value="2"/>
</dbReference>
<accession>A0A090T9I1</accession>
<reference evidence="2 3" key="1">
    <citation type="submission" date="2014-09" db="EMBL/GenBank/DDBJ databases">
        <title>Vibrio maritimus JCM 19240. (C210) whole genome shotgun sequence.</title>
        <authorList>
            <person name="Sawabe T."/>
            <person name="Meirelles P."/>
            <person name="Nakanishi M."/>
            <person name="Sayaka M."/>
            <person name="Hattori M."/>
            <person name="Ohkuma M."/>
        </authorList>
    </citation>
    <scope>NUCLEOTIDE SEQUENCE [LARGE SCALE GENOMIC DNA]</scope>
    <source>
        <strain evidence="2 3">JCM 19240</strain>
    </source>
</reference>
<organism evidence="2 3">
    <name type="scientific">Vibrio maritimus</name>
    <dbReference type="NCBI Taxonomy" id="990268"/>
    <lineage>
        <taxon>Bacteria</taxon>
        <taxon>Pseudomonadati</taxon>
        <taxon>Pseudomonadota</taxon>
        <taxon>Gammaproteobacteria</taxon>
        <taxon>Vibrionales</taxon>
        <taxon>Vibrionaceae</taxon>
        <taxon>Vibrio</taxon>
    </lineage>
</organism>
<feature type="domain" description="Cadherin" evidence="1">
    <location>
        <begin position="416"/>
        <end position="503"/>
    </location>
</feature>
<name>A0A090T9I1_9VIBR</name>
<dbReference type="NCBIfam" id="TIGR01965">
    <property type="entry name" value="VCBS_repeat"/>
    <property type="match status" value="3"/>
</dbReference>
<proteinExistence type="predicted"/>
<dbReference type="AlphaFoldDB" id="A0A090T9I1"/>
<keyword evidence="3" id="KW-1185">Reference proteome</keyword>
<dbReference type="GO" id="GO:0007156">
    <property type="term" value="P:homophilic cell adhesion via plasma membrane adhesion molecules"/>
    <property type="evidence" value="ECO:0007669"/>
    <property type="project" value="InterPro"/>
</dbReference>
<dbReference type="InterPro" id="IPR002126">
    <property type="entry name" value="Cadherin-like_dom"/>
</dbReference>
<dbReference type="Pfam" id="PF17803">
    <property type="entry name" value="Cadherin_4"/>
    <property type="match status" value="1"/>
</dbReference>
<sequence>MSIAALLGLVDLSGTLVLDSNGKIVLLPEGTEMRPGDIELSPENLVPDVELRETLFAQTNFQAEDSAFDVEDFSTNDLDADAIIAQIEAGVDPTQNEDQATAAGGSLSSSITDAATVEAINPQVLAATFFETLGLNRQDLTETQTNALLDIATNSAPVTLFEARNYDEESQNSDLGLTFPTDADGDALTITVTELPKLGQVTLADGTPVTLGQILTQSEFENLQFDAPQEYTLGEEAGQFTYSVDDGREQPDSVQTGGVLLEITPINDIPVIDGVGQGTLVESGNLDDGQVVEGVNTASGSINASDNDTDAVLTYGVENDTNEYGQLSVDPETGDWVFTLDNSASATQSLKEGDSVNTTFEVTVTDDKGAVTTETLTLTINGTNDLPTFDAGGDAAGTVTEQGDGIGSDNIANGLLSASDVDADASLRYQVESAQTEYGTFTIDEQGKWQFELDNNANATQSLTEGESKTINYIVSVTDEFGASSKETVAITIVGTNDSSVVVSGETGAVIEDAAVGTDGTLVASDKLVIMDVDAGENQFNAGAAAPVGSTLGALIITTDGTWTYNVDNSLDAVQALDVGDTITEEFTVTSVDGTEHTITVTINGTEDETIITGPTTDTVKEDTDVDAGLLIAGDSSPLQITTQARISSAPPSPVLRTTVVSFRWAR</sequence>
<dbReference type="Gene3D" id="2.60.40.10">
    <property type="entry name" value="Immunoglobulins"/>
    <property type="match status" value="3"/>
</dbReference>
<evidence type="ECO:0000259" key="1">
    <source>
        <dbReference type="PROSITE" id="PS50268"/>
    </source>
</evidence>
<protein>
    <submittedName>
        <fullName evidence="2">T1SS secreted agglutinin RTX</fullName>
    </submittedName>
</protein>
<reference evidence="2 3" key="2">
    <citation type="submission" date="2014-09" db="EMBL/GenBank/DDBJ databases">
        <authorList>
            <consortium name="NBRP consortium"/>
            <person name="Sawabe T."/>
            <person name="Meirelles P."/>
            <person name="Nakanishi M."/>
            <person name="Sayaka M."/>
            <person name="Hattori M."/>
            <person name="Ohkuma M."/>
        </authorList>
    </citation>
    <scope>NUCLEOTIDE SEQUENCE [LARGE SCALE GENOMIC DNA]</scope>
    <source>
        <strain evidence="2 3">JCM 19240</strain>
    </source>
</reference>
<gene>
    <name evidence="2" type="ORF">JCM19240_241</name>
</gene>
<feature type="domain" description="Cadherin" evidence="1">
    <location>
        <begin position="289"/>
        <end position="389"/>
    </location>
</feature>
<dbReference type="GO" id="GO:0016020">
    <property type="term" value="C:membrane"/>
    <property type="evidence" value="ECO:0007669"/>
    <property type="project" value="InterPro"/>
</dbReference>
<dbReference type="GO" id="GO:0005509">
    <property type="term" value="F:calcium ion binding"/>
    <property type="evidence" value="ECO:0007669"/>
    <property type="project" value="InterPro"/>
</dbReference>
<dbReference type="Proteomes" id="UP000029224">
    <property type="component" value="Unassembled WGS sequence"/>
</dbReference>
<evidence type="ECO:0000313" key="3">
    <source>
        <dbReference type="Proteomes" id="UP000029224"/>
    </source>
</evidence>
<comment type="caution">
    <text evidence="2">The sequence shown here is derived from an EMBL/GenBank/DDBJ whole genome shotgun (WGS) entry which is preliminary data.</text>
</comment>
<dbReference type="EMBL" id="BBMT01000007">
    <property type="protein sequence ID" value="GAL35394.1"/>
    <property type="molecule type" value="Genomic_DNA"/>
</dbReference>
<dbReference type="InterPro" id="IPR040853">
    <property type="entry name" value="RapA2_cadherin-like"/>
</dbReference>
<dbReference type="InterPro" id="IPR010221">
    <property type="entry name" value="VCBS_dom"/>
</dbReference>
<dbReference type="OrthoDB" id="5870170at2"/>
<dbReference type="InterPro" id="IPR013783">
    <property type="entry name" value="Ig-like_fold"/>
</dbReference>
<evidence type="ECO:0000313" key="2">
    <source>
        <dbReference type="EMBL" id="GAL35394.1"/>
    </source>
</evidence>